<evidence type="ECO:0000259" key="6">
    <source>
        <dbReference type="Pfam" id="PF00551"/>
    </source>
</evidence>
<evidence type="ECO:0000313" key="9">
    <source>
        <dbReference type="Proteomes" id="UP000006250"/>
    </source>
</evidence>
<comment type="function">
    <text evidence="5">Attaches a formyl group to the free amino group of methionyl-tRNA(fMet). The formyl group appears to play a dual role in the initiator identity of N-formylmethionyl-tRNA by promoting its recognition by IF2 and preventing the misappropriation of this tRNA by the elongation apparatus.</text>
</comment>
<dbReference type="InterPro" id="IPR044135">
    <property type="entry name" value="Met-tRNA-FMT_C"/>
</dbReference>
<evidence type="ECO:0000256" key="1">
    <source>
        <dbReference type="ARBA" id="ARBA00010699"/>
    </source>
</evidence>
<evidence type="ECO:0000259" key="7">
    <source>
        <dbReference type="Pfam" id="PF02911"/>
    </source>
</evidence>
<evidence type="ECO:0000256" key="5">
    <source>
        <dbReference type="HAMAP-Rule" id="MF_00182"/>
    </source>
</evidence>
<dbReference type="HAMAP" id="MF_00182">
    <property type="entry name" value="Formyl_trans"/>
    <property type="match status" value="1"/>
</dbReference>
<keyword evidence="9" id="KW-1185">Reference proteome</keyword>
<dbReference type="RefSeq" id="WP_005990943.1">
    <property type="nucleotide sequence ID" value="NZ_AECZ01000003.1"/>
</dbReference>
<proteinExistence type="inferred from homology"/>
<dbReference type="eggNOG" id="COG0223">
    <property type="taxonomic scope" value="Bacteria"/>
</dbReference>
<dbReference type="SUPFAM" id="SSF50486">
    <property type="entry name" value="FMT C-terminal domain-like"/>
    <property type="match status" value="1"/>
</dbReference>
<dbReference type="CDD" id="cd08646">
    <property type="entry name" value="FMT_core_Met-tRNA-FMT_N"/>
    <property type="match status" value="1"/>
</dbReference>
<dbReference type="CDD" id="cd08704">
    <property type="entry name" value="Met_tRNA_FMT_C"/>
    <property type="match status" value="1"/>
</dbReference>
<evidence type="ECO:0000256" key="3">
    <source>
        <dbReference type="ARBA" id="ARBA00022679"/>
    </source>
</evidence>
<accession>E1JSJ7</accession>
<protein>
    <recommendedName>
        <fullName evidence="2 5">Methionyl-tRNA formyltransferase</fullName>
        <ecNumber evidence="2 5">2.1.2.9</ecNumber>
    </recommendedName>
</protein>
<name>E1JSJ7_SOLFR</name>
<comment type="similarity">
    <text evidence="1 5">Belongs to the Fmt family.</text>
</comment>
<evidence type="ECO:0000256" key="4">
    <source>
        <dbReference type="ARBA" id="ARBA00022917"/>
    </source>
</evidence>
<dbReference type="InterPro" id="IPR041711">
    <property type="entry name" value="Met-tRNA-FMT_N"/>
</dbReference>
<dbReference type="Pfam" id="PF00551">
    <property type="entry name" value="Formyl_trans_N"/>
    <property type="match status" value="1"/>
</dbReference>
<keyword evidence="3 5" id="KW-0808">Transferase</keyword>
<dbReference type="STRING" id="596151.DesfrDRAFT_0586"/>
<keyword evidence="4 5" id="KW-0648">Protein biosynthesis</keyword>
<dbReference type="Gene3D" id="3.40.50.12230">
    <property type="match status" value="1"/>
</dbReference>
<dbReference type="Proteomes" id="UP000006250">
    <property type="component" value="Unassembled WGS sequence"/>
</dbReference>
<dbReference type="NCBIfam" id="TIGR00460">
    <property type="entry name" value="fmt"/>
    <property type="match status" value="1"/>
</dbReference>
<dbReference type="PROSITE" id="PS00373">
    <property type="entry name" value="GART"/>
    <property type="match status" value="1"/>
</dbReference>
<feature type="domain" description="Formyl transferase C-terminal" evidence="7">
    <location>
        <begin position="199"/>
        <end position="303"/>
    </location>
</feature>
<dbReference type="PANTHER" id="PTHR11138:SF5">
    <property type="entry name" value="METHIONYL-TRNA FORMYLTRANSFERASE, MITOCHONDRIAL"/>
    <property type="match status" value="1"/>
</dbReference>
<dbReference type="GO" id="GO:0005829">
    <property type="term" value="C:cytosol"/>
    <property type="evidence" value="ECO:0007669"/>
    <property type="project" value="TreeGrafter"/>
</dbReference>
<evidence type="ECO:0000256" key="2">
    <source>
        <dbReference type="ARBA" id="ARBA00012261"/>
    </source>
</evidence>
<dbReference type="EC" id="2.1.2.9" evidence="2 5"/>
<reference evidence="8 9" key="1">
    <citation type="submission" date="2010-08" db="EMBL/GenBank/DDBJ databases">
        <title>The draft genome of Desulfovibrio fructosovorans JJ.</title>
        <authorList>
            <consortium name="US DOE Joint Genome Institute (JGI-PGF)"/>
            <person name="Lucas S."/>
            <person name="Copeland A."/>
            <person name="Lapidus A."/>
            <person name="Cheng J.-F."/>
            <person name="Bruce D."/>
            <person name="Goodwin L."/>
            <person name="Pitluck S."/>
            <person name="Land M.L."/>
            <person name="Hauser L."/>
            <person name="Chang Y.-J."/>
            <person name="Jeffries C."/>
            <person name="Wall J.D."/>
            <person name="Stahl D.A."/>
            <person name="Arkin A.P."/>
            <person name="Dehal P."/>
            <person name="Stolyar S.M."/>
            <person name="Hazen T.C."/>
            <person name="Woyke T.J."/>
        </authorList>
    </citation>
    <scope>NUCLEOTIDE SEQUENCE [LARGE SCALE GENOMIC DNA]</scope>
    <source>
        <strain evidence="8 9">JJ</strain>
    </source>
</reference>
<dbReference type="InterPro" id="IPR002376">
    <property type="entry name" value="Formyl_transf_N"/>
</dbReference>
<dbReference type="GO" id="GO:0004479">
    <property type="term" value="F:methionyl-tRNA formyltransferase activity"/>
    <property type="evidence" value="ECO:0007669"/>
    <property type="project" value="UniProtKB-UniRule"/>
</dbReference>
<dbReference type="InterPro" id="IPR005794">
    <property type="entry name" value="Fmt"/>
</dbReference>
<sequence length="321" mass="34122">MGTPQFAATVLEHLLESDDVRVAAVYTQPDRPCGRGKKCHVGPVKELALEKGLPIHQPESFRDPAAVDILAAYKPDILVVAAYGMILPQAVLDIPRLMPINVHASLLPAWRGAAPIERAIAAGDQLTGVTIMRMVAALDAGPMIMQRALAIGAGDTAGELRAELADLGGRVLAHCLKRLRVGGVPMVEQDPDKVTYAKKIDKAEAFIDWSRPAREVHNLIRAMTPHPGAFFFWRPAPDKPALRIIAHPGKVGCPLPPGAKPGDILGVMDCHLGVACADAVYLIPTVVPAGKRPMDAQAFSCGYLGKCEDDAMAVCGPPEAS</sequence>
<dbReference type="SUPFAM" id="SSF53328">
    <property type="entry name" value="Formyltransferase"/>
    <property type="match status" value="1"/>
</dbReference>
<dbReference type="OrthoDB" id="9802815at2"/>
<feature type="domain" description="Formyl transferase N-terminal" evidence="6">
    <location>
        <begin position="2"/>
        <end position="173"/>
    </location>
</feature>
<dbReference type="InterPro" id="IPR036477">
    <property type="entry name" value="Formyl_transf_N_sf"/>
</dbReference>
<dbReference type="AlphaFoldDB" id="E1JSJ7"/>
<dbReference type="InterPro" id="IPR011034">
    <property type="entry name" value="Formyl_transferase-like_C_sf"/>
</dbReference>
<comment type="caution">
    <text evidence="8">The sequence shown here is derived from an EMBL/GenBank/DDBJ whole genome shotgun (WGS) entry which is preliminary data.</text>
</comment>
<dbReference type="InterPro" id="IPR001555">
    <property type="entry name" value="GART_AS"/>
</dbReference>
<organism evidence="8 9">
    <name type="scientific">Solidesulfovibrio fructosivorans JJ]</name>
    <dbReference type="NCBI Taxonomy" id="596151"/>
    <lineage>
        <taxon>Bacteria</taxon>
        <taxon>Pseudomonadati</taxon>
        <taxon>Thermodesulfobacteriota</taxon>
        <taxon>Desulfovibrionia</taxon>
        <taxon>Desulfovibrionales</taxon>
        <taxon>Desulfovibrionaceae</taxon>
        <taxon>Solidesulfovibrio</taxon>
    </lineage>
</organism>
<gene>
    <name evidence="5" type="primary">fmt</name>
    <name evidence="8" type="ORF">DesfrDRAFT_0586</name>
</gene>
<feature type="binding site" evidence="5">
    <location>
        <begin position="105"/>
        <end position="108"/>
    </location>
    <ligand>
        <name>(6S)-5,6,7,8-tetrahydrofolate</name>
        <dbReference type="ChEBI" id="CHEBI:57453"/>
    </ligand>
</feature>
<dbReference type="Pfam" id="PF02911">
    <property type="entry name" value="Formyl_trans_C"/>
    <property type="match status" value="1"/>
</dbReference>
<evidence type="ECO:0000313" key="8">
    <source>
        <dbReference type="EMBL" id="EFL52480.1"/>
    </source>
</evidence>
<dbReference type="PANTHER" id="PTHR11138">
    <property type="entry name" value="METHIONYL-TRNA FORMYLTRANSFERASE"/>
    <property type="match status" value="1"/>
</dbReference>
<dbReference type="InterPro" id="IPR005793">
    <property type="entry name" value="Formyl_trans_C"/>
</dbReference>
<comment type="catalytic activity">
    <reaction evidence="5">
        <text>L-methionyl-tRNA(fMet) + (6R)-10-formyltetrahydrofolate = N-formyl-L-methionyl-tRNA(fMet) + (6S)-5,6,7,8-tetrahydrofolate + H(+)</text>
        <dbReference type="Rhea" id="RHEA:24380"/>
        <dbReference type="Rhea" id="RHEA-COMP:9952"/>
        <dbReference type="Rhea" id="RHEA-COMP:9953"/>
        <dbReference type="ChEBI" id="CHEBI:15378"/>
        <dbReference type="ChEBI" id="CHEBI:57453"/>
        <dbReference type="ChEBI" id="CHEBI:78530"/>
        <dbReference type="ChEBI" id="CHEBI:78844"/>
        <dbReference type="ChEBI" id="CHEBI:195366"/>
        <dbReference type="EC" id="2.1.2.9"/>
    </reaction>
</comment>
<dbReference type="EMBL" id="AECZ01000003">
    <property type="protein sequence ID" value="EFL52480.1"/>
    <property type="molecule type" value="Genomic_DNA"/>
</dbReference>